<dbReference type="Proteomes" id="UP000054481">
    <property type="component" value="Unassembled WGS sequence"/>
</dbReference>
<dbReference type="EMBL" id="KQ030543">
    <property type="protein sequence ID" value="KJZ72693.1"/>
    <property type="molecule type" value="Genomic_DNA"/>
</dbReference>
<keyword evidence="3" id="KW-1185">Reference proteome</keyword>
<feature type="region of interest" description="Disordered" evidence="1">
    <location>
        <begin position="527"/>
        <end position="656"/>
    </location>
</feature>
<accession>A0A0F7ZT89</accession>
<evidence type="ECO:0008006" key="4">
    <source>
        <dbReference type="Google" id="ProtNLM"/>
    </source>
</evidence>
<evidence type="ECO:0000313" key="3">
    <source>
        <dbReference type="Proteomes" id="UP000054481"/>
    </source>
</evidence>
<dbReference type="OrthoDB" id="4928181at2759"/>
<feature type="region of interest" description="Disordered" evidence="1">
    <location>
        <begin position="140"/>
        <end position="209"/>
    </location>
</feature>
<name>A0A0F7ZT89_9HYPO</name>
<feature type="compositionally biased region" description="Polar residues" evidence="1">
    <location>
        <begin position="585"/>
        <end position="596"/>
    </location>
</feature>
<sequence length="656" mass="73183">MDSLWVTKETATLVDKYCQDYGSNPTRMRRLHAMLDYDYRSAYADPGSPYPPRDEYEVRIQLARDIEKEVRKYDVVWNDMFRMDNFLWAAIMIMPLPRLKAILEKLSVRDKETAETMCDRVKKVADGLRRLVQSFLEGPNKAEKAAEKKKARSVASGSDSPSSAGSSTGRPSAKRKHDEPHHKRQLSRDSNMGAESPSAAKKVNLPKKSRDASQHKICFLRDKGRCRMSQMIHPEVCHVIPFAWTEANDTAKKMWELVTSVLRWIFEDELFEGNAKRRANWGTVMEVFTLSPEEARANLKGKPKDESSKATEEIKHVNGRIFDAGVADKAWNMLSFSPLVHTFWGKAYFGLKFYDILPVSQHAEDKSDDQHSTLKAKASITKGKGIETAPKTIVQLQLYWLPRLAGKGETGSYFKMDLSNEMDWDGSTRASLRTPQDLEKDVLFTRVPEGASLITGDIISVEMDDTEVGKFITVINIQWALIRIAAMSGAAEAKDLETGGGNMGGGSLASKASEAVDIPHWQANVVVPDPAESSPGEKPSNITRTPKTPNEPRNGRDEHQPRSHDHRDQRGAELKKKMVAPTPSRMFSSAQQQLSLDTRRSSLPRLVSGPPKPLSKERVHVSSGTSSPTHEGEGRSMDGVTRQAREQSLDSAPGPG</sequence>
<proteinExistence type="predicted"/>
<organism evidence="2 3">
    <name type="scientific">Hirsutella minnesotensis 3608</name>
    <dbReference type="NCBI Taxonomy" id="1043627"/>
    <lineage>
        <taxon>Eukaryota</taxon>
        <taxon>Fungi</taxon>
        <taxon>Dikarya</taxon>
        <taxon>Ascomycota</taxon>
        <taxon>Pezizomycotina</taxon>
        <taxon>Sordariomycetes</taxon>
        <taxon>Hypocreomycetidae</taxon>
        <taxon>Hypocreales</taxon>
        <taxon>Ophiocordycipitaceae</taxon>
        <taxon>Hirsutella</taxon>
    </lineage>
</organism>
<feature type="compositionally biased region" description="Basic and acidic residues" evidence="1">
    <location>
        <begin position="553"/>
        <end position="576"/>
    </location>
</feature>
<evidence type="ECO:0000313" key="2">
    <source>
        <dbReference type="EMBL" id="KJZ72693.1"/>
    </source>
</evidence>
<feature type="compositionally biased region" description="Low complexity" evidence="1">
    <location>
        <begin position="153"/>
        <end position="171"/>
    </location>
</feature>
<protein>
    <recommendedName>
        <fullName evidence="4">HNH nuclease domain-containing protein</fullName>
    </recommendedName>
</protein>
<gene>
    <name evidence="2" type="ORF">HIM_07885</name>
</gene>
<reference evidence="2 3" key="1">
    <citation type="journal article" date="2014" name="Genome Biol. Evol.">
        <title>Comparative genomics and transcriptomics analyses reveal divergent lifestyle features of nematode endoparasitic fungus Hirsutella minnesotensis.</title>
        <authorList>
            <person name="Lai Y."/>
            <person name="Liu K."/>
            <person name="Zhang X."/>
            <person name="Zhang X."/>
            <person name="Li K."/>
            <person name="Wang N."/>
            <person name="Shu C."/>
            <person name="Wu Y."/>
            <person name="Wang C."/>
            <person name="Bushley K.E."/>
            <person name="Xiang M."/>
            <person name="Liu X."/>
        </authorList>
    </citation>
    <scope>NUCLEOTIDE SEQUENCE [LARGE SCALE GENOMIC DNA]</scope>
    <source>
        <strain evidence="2 3">3608</strain>
    </source>
</reference>
<evidence type="ECO:0000256" key="1">
    <source>
        <dbReference type="SAM" id="MobiDB-lite"/>
    </source>
</evidence>
<dbReference type="AlphaFoldDB" id="A0A0F7ZT89"/>